<feature type="domain" description="Ferritin-like diiron" evidence="9">
    <location>
        <begin position="1"/>
        <end position="146"/>
    </location>
</feature>
<sequence>MILSQKLSEAFNAQVNAEMWSANLYLSMAVYFKKTGLNGFAHWMEKQASEELEHAQEFIDYTIDRGGDIVIGQINVVPTAWGNPTEVFEHVYKHECHVSEMIDNLMNIAEENKDHASRDFLFKFVREQVEEEATAKKIVEELKNYGECHIGIMDHKLGKRE</sequence>
<keyword evidence="4" id="KW-0560">Oxidoreductase</keyword>
<dbReference type="PROSITE" id="PS50905">
    <property type="entry name" value="FERRITIN_LIKE"/>
    <property type="match status" value="1"/>
</dbReference>
<keyword evidence="2 8" id="KW-0409">Iron storage</keyword>
<reference evidence="10" key="2">
    <citation type="submission" date="2021-04" db="EMBL/GenBank/DDBJ databases">
        <authorList>
            <person name="Gilroy R."/>
        </authorList>
    </citation>
    <scope>NUCLEOTIDE SEQUENCE</scope>
    <source>
        <strain evidence="10">ChiGjej6B6-14162</strain>
    </source>
</reference>
<accession>A0A9D2BF18</accession>
<evidence type="ECO:0000256" key="2">
    <source>
        <dbReference type="ARBA" id="ARBA00022434"/>
    </source>
</evidence>
<protein>
    <recommendedName>
        <fullName evidence="8">Ferritin</fullName>
        <ecNumber evidence="8">1.16.3.2</ecNumber>
    </recommendedName>
</protein>
<dbReference type="GO" id="GO:0008199">
    <property type="term" value="F:ferric iron binding"/>
    <property type="evidence" value="ECO:0007669"/>
    <property type="project" value="InterPro"/>
</dbReference>
<dbReference type="SUPFAM" id="SSF47240">
    <property type="entry name" value="Ferritin-like"/>
    <property type="match status" value="1"/>
</dbReference>
<dbReference type="CDD" id="cd01055">
    <property type="entry name" value="Nonheme_Ferritin"/>
    <property type="match status" value="1"/>
</dbReference>
<dbReference type="GO" id="GO:0006879">
    <property type="term" value="P:intracellular iron ion homeostasis"/>
    <property type="evidence" value="ECO:0007669"/>
    <property type="project" value="UniProtKB-KW"/>
</dbReference>
<dbReference type="FunFam" id="1.20.1260.10:FF:000001">
    <property type="entry name" value="Non-heme ferritin"/>
    <property type="match status" value="1"/>
</dbReference>
<organism evidence="10 11">
    <name type="scientific">Candidatus Parabacteroides intestinipullorum</name>
    <dbReference type="NCBI Taxonomy" id="2838723"/>
    <lineage>
        <taxon>Bacteria</taxon>
        <taxon>Pseudomonadati</taxon>
        <taxon>Bacteroidota</taxon>
        <taxon>Bacteroidia</taxon>
        <taxon>Bacteroidales</taxon>
        <taxon>Tannerellaceae</taxon>
        <taxon>Parabacteroides</taxon>
    </lineage>
</organism>
<comment type="function">
    <text evidence="8">Iron-storage protein.</text>
</comment>
<dbReference type="PANTHER" id="PTHR11431">
    <property type="entry name" value="FERRITIN"/>
    <property type="match status" value="1"/>
</dbReference>
<dbReference type="EC" id="1.16.3.2" evidence="8"/>
<dbReference type="PANTHER" id="PTHR11431:SF127">
    <property type="entry name" value="BACTERIAL NON-HEME FERRITIN"/>
    <property type="match status" value="1"/>
</dbReference>
<keyword evidence="5 7" id="KW-0408">Iron</keyword>
<feature type="binding site" evidence="7">
    <location>
        <position position="128"/>
    </location>
    <ligand>
        <name>Fe cation</name>
        <dbReference type="ChEBI" id="CHEBI:24875"/>
        <label>1</label>
    </ligand>
</feature>
<evidence type="ECO:0000313" key="11">
    <source>
        <dbReference type="Proteomes" id="UP000886740"/>
    </source>
</evidence>
<dbReference type="GO" id="GO:0008198">
    <property type="term" value="F:ferrous iron binding"/>
    <property type="evidence" value="ECO:0007669"/>
    <property type="project" value="TreeGrafter"/>
</dbReference>
<dbReference type="Gene3D" id="1.20.1260.10">
    <property type="match status" value="1"/>
</dbReference>
<dbReference type="InterPro" id="IPR009078">
    <property type="entry name" value="Ferritin-like_SF"/>
</dbReference>
<dbReference type="InterPro" id="IPR001519">
    <property type="entry name" value="Ferritin"/>
</dbReference>
<evidence type="ECO:0000256" key="6">
    <source>
        <dbReference type="ARBA" id="ARBA00054546"/>
    </source>
</evidence>
<dbReference type="InterPro" id="IPR008331">
    <property type="entry name" value="Ferritin_DPS_dom"/>
</dbReference>
<dbReference type="Proteomes" id="UP000886740">
    <property type="component" value="Unassembled WGS sequence"/>
</dbReference>
<evidence type="ECO:0000256" key="5">
    <source>
        <dbReference type="ARBA" id="ARBA00023004"/>
    </source>
</evidence>
<keyword evidence="8" id="KW-0963">Cytoplasm</keyword>
<comment type="subcellular location">
    <subcellularLocation>
        <location evidence="8">Cytoplasm</location>
    </subcellularLocation>
</comment>
<comment type="function">
    <text evidence="6">May alleviate iron toxicity in the presence of oxygen.</text>
</comment>
<feature type="binding site" evidence="7">
    <location>
        <position position="51"/>
    </location>
    <ligand>
        <name>Fe cation</name>
        <dbReference type="ChEBI" id="CHEBI:24875"/>
        <label>1</label>
    </ligand>
</feature>
<dbReference type="InterPro" id="IPR041719">
    <property type="entry name" value="Ferritin_prok"/>
</dbReference>
<dbReference type="GO" id="GO:0004322">
    <property type="term" value="F:ferroxidase activity"/>
    <property type="evidence" value="ECO:0007669"/>
    <property type="project" value="TreeGrafter"/>
</dbReference>
<feature type="binding site" evidence="7">
    <location>
        <position position="95"/>
    </location>
    <ligand>
        <name>Fe cation</name>
        <dbReference type="ChEBI" id="CHEBI:24875"/>
        <label>1</label>
    </ligand>
</feature>
<dbReference type="Pfam" id="PF00210">
    <property type="entry name" value="Ferritin"/>
    <property type="match status" value="1"/>
</dbReference>
<dbReference type="InterPro" id="IPR012347">
    <property type="entry name" value="Ferritin-like"/>
</dbReference>
<feature type="binding site" evidence="7">
    <location>
        <position position="18"/>
    </location>
    <ligand>
        <name>Fe cation</name>
        <dbReference type="ChEBI" id="CHEBI:24875"/>
        <label>1</label>
    </ligand>
</feature>
<evidence type="ECO:0000256" key="7">
    <source>
        <dbReference type="PIRSR" id="PIRSR601519-1"/>
    </source>
</evidence>
<dbReference type="GO" id="GO:0005829">
    <property type="term" value="C:cytosol"/>
    <property type="evidence" value="ECO:0007669"/>
    <property type="project" value="TreeGrafter"/>
</dbReference>
<dbReference type="GO" id="GO:0006826">
    <property type="term" value="P:iron ion transport"/>
    <property type="evidence" value="ECO:0007669"/>
    <property type="project" value="InterPro"/>
</dbReference>
<evidence type="ECO:0000256" key="1">
    <source>
        <dbReference type="ARBA" id="ARBA00006950"/>
    </source>
</evidence>
<dbReference type="InterPro" id="IPR009040">
    <property type="entry name" value="Ferritin-like_diiron"/>
</dbReference>
<dbReference type="EMBL" id="DXEL01000031">
    <property type="protein sequence ID" value="HIX74185.1"/>
    <property type="molecule type" value="Genomic_DNA"/>
</dbReference>
<comment type="caution">
    <text evidence="10">The sequence shown here is derived from an EMBL/GenBank/DDBJ whole genome shotgun (WGS) entry which is preliminary data.</text>
</comment>
<name>A0A9D2BF18_9BACT</name>
<comment type="catalytic activity">
    <reaction evidence="8">
        <text>4 Fe(2+) + O2 + 6 H2O = 4 iron(III) oxide-hydroxide + 12 H(+)</text>
        <dbReference type="Rhea" id="RHEA:11972"/>
        <dbReference type="ChEBI" id="CHEBI:15377"/>
        <dbReference type="ChEBI" id="CHEBI:15378"/>
        <dbReference type="ChEBI" id="CHEBI:15379"/>
        <dbReference type="ChEBI" id="CHEBI:29033"/>
        <dbReference type="ChEBI" id="CHEBI:78619"/>
        <dbReference type="EC" id="1.16.3.2"/>
    </reaction>
</comment>
<feature type="binding site" evidence="7">
    <location>
        <position position="54"/>
    </location>
    <ligand>
        <name>Fe cation</name>
        <dbReference type="ChEBI" id="CHEBI:24875"/>
        <label>1</label>
    </ligand>
</feature>
<evidence type="ECO:0000256" key="4">
    <source>
        <dbReference type="ARBA" id="ARBA00023002"/>
    </source>
</evidence>
<gene>
    <name evidence="10" type="ORF">H9977_03970</name>
</gene>
<dbReference type="GO" id="GO:0042802">
    <property type="term" value="F:identical protein binding"/>
    <property type="evidence" value="ECO:0007669"/>
    <property type="project" value="UniProtKB-ARBA"/>
</dbReference>
<evidence type="ECO:0000256" key="8">
    <source>
        <dbReference type="RuleBase" id="RU361145"/>
    </source>
</evidence>
<dbReference type="AlphaFoldDB" id="A0A9D2BF18"/>
<evidence type="ECO:0000313" key="10">
    <source>
        <dbReference type="EMBL" id="HIX74185.1"/>
    </source>
</evidence>
<evidence type="ECO:0000259" key="9">
    <source>
        <dbReference type="PROSITE" id="PS50905"/>
    </source>
</evidence>
<proteinExistence type="inferred from homology"/>
<evidence type="ECO:0000256" key="3">
    <source>
        <dbReference type="ARBA" id="ARBA00022723"/>
    </source>
</evidence>
<comment type="similarity">
    <text evidence="1 8">Belongs to the ferritin family. Prokaryotic subfamily.</text>
</comment>
<reference evidence="10" key="1">
    <citation type="journal article" date="2021" name="PeerJ">
        <title>Extensive microbial diversity within the chicken gut microbiome revealed by metagenomics and culture.</title>
        <authorList>
            <person name="Gilroy R."/>
            <person name="Ravi A."/>
            <person name="Getino M."/>
            <person name="Pursley I."/>
            <person name="Horton D.L."/>
            <person name="Alikhan N.F."/>
            <person name="Baker D."/>
            <person name="Gharbi K."/>
            <person name="Hall N."/>
            <person name="Watson M."/>
            <person name="Adriaenssens E.M."/>
            <person name="Foster-Nyarko E."/>
            <person name="Jarju S."/>
            <person name="Secka A."/>
            <person name="Antonio M."/>
            <person name="Oren A."/>
            <person name="Chaudhuri R.R."/>
            <person name="La Ragione R."/>
            <person name="Hildebrand F."/>
            <person name="Pallen M.J."/>
        </authorList>
    </citation>
    <scope>NUCLEOTIDE SEQUENCE</scope>
    <source>
        <strain evidence="10">ChiGjej6B6-14162</strain>
    </source>
</reference>
<keyword evidence="3 7" id="KW-0479">Metal-binding</keyword>